<dbReference type="STRING" id="154538.A0A1M2V9E0"/>
<reference evidence="1 2" key="1">
    <citation type="submission" date="2016-10" db="EMBL/GenBank/DDBJ databases">
        <title>Genome sequence of the basidiomycete white-rot fungus Trametes pubescens.</title>
        <authorList>
            <person name="Makela M.R."/>
            <person name="Granchi Z."/>
            <person name="Peng M."/>
            <person name="De Vries R.P."/>
            <person name="Grigoriev I."/>
            <person name="Riley R."/>
            <person name="Hilden K."/>
        </authorList>
    </citation>
    <scope>NUCLEOTIDE SEQUENCE [LARGE SCALE GENOMIC DNA]</scope>
    <source>
        <strain evidence="1 2">FBCC735</strain>
    </source>
</reference>
<dbReference type="Gene3D" id="3.80.10.10">
    <property type="entry name" value="Ribonuclease Inhibitor"/>
    <property type="match status" value="1"/>
</dbReference>
<dbReference type="OrthoDB" id="3005567at2759"/>
<dbReference type="SUPFAM" id="SSF52047">
    <property type="entry name" value="RNI-like"/>
    <property type="match status" value="1"/>
</dbReference>
<evidence type="ECO:0000313" key="1">
    <source>
        <dbReference type="EMBL" id="OJT04176.1"/>
    </source>
</evidence>
<evidence type="ECO:0000313" key="2">
    <source>
        <dbReference type="Proteomes" id="UP000184267"/>
    </source>
</evidence>
<dbReference type="EMBL" id="MNAD01001557">
    <property type="protein sequence ID" value="OJT04176.1"/>
    <property type="molecule type" value="Genomic_DNA"/>
</dbReference>
<proteinExistence type="predicted"/>
<dbReference type="AlphaFoldDB" id="A0A1M2V9E0"/>
<dbReference type="OMA" id="LYMITEL"/>
<sequence>MALLRAALLNSDTDIRAIPTVKFTPQPKFLDDCARTLALCKNLGSFTCTLDVMPSFLPSLQDKQGLECLRFNGNLTADQSEELVKLSGLRELTIDSCSWNVVDVFPRWMDVLRPTLMSLTLNSIHTLSMEMLDIILPSLPHLTRLHVINCTKVDHTAMLRVISHTPNLESLAFTSYESSRSLPLVISPLPRLRHLALDTQHAPTPANNMPAFWTTMINLTRTWSCPLKSLTLRLSDRVSLGDAFVMNIIDSHHATLNHLAILNCTLSKESVEKICIQCTELERFALSIPAKDSYAFAVAAAHAKRLHTVTEVGDLHSSHSPRPPLTRMDIRTIMSHQPSIERIVADGRIWTATRFPEFSEDDFAIAVAKKKTKSSYHWFMPPSSAF</sequence>
<dbReference type="InterPro" id="IPR032675">
    <property type="entry name" value="LRR_dom_sf"/>
</dbReference>
<organism evidence="1 2">
    <name type="scientific">Trametes pubescens</name>
    <name type="common">White-rot fungus</name>
    <dbReference type="NCBI Taxonomy" id="154538"/>
    <lineage>
        <taxon>Eukaryota</taxon>
        <taxon>Fungi</taxon>
        <taxon>Dikarya</taxon>
        <taxon>Basidiomycota</taxon>
        <taxon>Agaricomycotina</taxon>
        <taxon>Agaricomycetes</taxon>
        <taxon>Polyporales</taxon>
        <taxon>Polyporaceae</taxon>
        <taxon>Trametes</taxon>
    </lineage>
</organism>
<name>A0A1M2V9E0_TRAPU</name>
<gene>
    <name evidence="1" type="ORF">TRAPUB_5128</name>
</gene>
<accession>A0A1M2V9E0</accession>
<keyword evidence="2" id="KW-1185">Reference proteome</keyword>
<protein>
    <submittedName>
        <fullName evidence="1">Uncharacterized protein</fullName>
    </submittedName>
</protein>
<comment type="caution">
    <text evidence="1">The sequence shown here is derived from an EMBL/GenBank/DDBJ whole genome shotgun (WGS) entry which is preliminary data.</text>
</comment>
<dbReference type="Proteomes" id="UP000184267">
    <property type="component" value="Unassembled WGS sequence"/>
</dbReference>